<keyword evidence="10" id="KW-1185">Reference proteome</keyword>
<keyword evidence="4" id="KW-0276">Fatty acid metabolism</keyword>
<dbReference type="GO" id="GO:0030182">
    <property type="term" value="P:neuron differentiation"/>
    <property type="evidence" value="ECO:0007669"/>
    <property type="project" value="TreeGrafter"/>
</dbReference>
<dbReference type="InterPro" id="IPR000873">
    <property type="entry name" value="AMP-dep_synth/lig_dom"/>
</dbReference>
<dbReference type="Pfam" id="PF00501">
    <property type="entry name" value="AMP-binding"/>
    <property type="match status" value="1"/>
</dbReference>
<sequence>MDSLGITLAIKTLQAIAFVCDILTFPVYVLFQRPWRVRSLSRRVKAIVVNVEYDNEKELNIDVDGDKISNGDHFLLKQLRNSKVLFTYIIGICVKRYANKKCLGTRQIKAEEDEVQANGRIFKKYVMGDYMWKTFAEVDMLATNFGKGVRELGNKPKENIVIFAETRAEWMIAAQGLFKQSIPVVTIYATLGDDAIIHSINETEVATVITIKTVIYIEDQLKKLDNSGYKGDVEIIPFNSVLKLGSESKISNCMPLPNDVAIIMYTSGSTGVPKGVIIVHSNLVATLKAFSNAVTIRDDDCLIAFLPLAHVFELLVESVCLCMGVSIGYSTPLTMIDSSSKIKKGTKGDASVLRPTCMTSVPLILDRISKGIQEKVSKGSSITKALFKFSYDYKTMWTRRGYSTPLVDKIVFGKIRQMLGGRIRLVISGGAPLSPDTHEQINNCLCINIIQGYGLTETTSCATIMDRFDMSVGRVGGPATVCDIKLVNWEEGHYRITDKPYPRGEIVVGGDCISVGYYKLPDKTKDEFFEADGKRWFKTGDICEIHGDGVVKIIDRKKDLVKLQAGEYVSLGKVETELKTCPIVDNVCIYGDSSKQYCVALVVPNQTQLNDLATKHGIANKSFDELCSLPKMEKAVLKELLIMERNVNWKNSKYRRL</sequence>
<dbReference type="InterPro" id="IPR020845">
    <property type="entry name" value="AMP-binding_CS"/>
</dbReference>
<dbReference type="Proteomes" id="UP001329430">
    <property type="component" value="Chromosome 3"/>
</dbReference>
<dbReference type="EMBL" id="JAVRBK010000003">
    <property type="protein sequence ID" value="KAK5645740.1"/>
    <property type="molecule type" value="Genomic_DNA"/>
</dbReference>
<evidence type="ECO:0000313" key="9">
    <source>
        <dbReference type="EMBL" id="KAK5645740.1"/>
    </source>
</evidence>
<feature type="domain" description="AMP-dependent synthetase/ligase" evidence="8">
    <location>
        <begin position="125"/>
        <end position="518"/>
    </location>
</feature>
<dbReference type="GO" id="GO:0005783">
    <property type="term" value="C:endoplasmic reticulum"/>
    <property type="evidence" value="ECO:0007669"/>
    <property type="project" value="TreeGrafter"/>
</dbReference>
<proteinExistence type="inferred from homology"/>
<evidence type="ECO:0000313" key="10">
    <source>
        <dbReference type="Proteomes" id="UP001329430"/>
    </source>
</evidence>
<evidence type="ECO:0000256" key="6">
    <source>
        <dbReference type="ARBA" id="ARBA00026121"/>
    </source>
</evidence>
<dbReference type="PANTHER" id="PTHR43272:SF83">
    <property type="entry name" value="ACYL-COA SYNTHETASE LONG-CHAIN, ISOFORM J"/>
    <property type="match status" value="1"/>
</dbReference>
<keyword evidence="5" id="KW-0067">ATP-binding</keyword>
<dbReference type="GO" id="GO:0005886">
    <property type="term" value="C:plasma membrane"/>
    <property type="evidence" value="ECO:0007669"/>
    <property type="project" value="TreeGrafter"/>
</dbReference>
<dbReference type="PROSITE" id="PS00455">
    <property type="entry name" value="AMP_BINDING"/>
    <property type="match status" value="1"/>
</dbReference>
<dbReference type="GO" id="GO:0090433">
    <property type="term" value="F:palmitoyl-CoA ligase activity"/>
    <property type="evidence" value="ECO:0007669"/>
    <property type="project" value="TreeGrafter"/>
</dbReference>
<evidence type="ECO:0000256" key="7">
    <source>
        <dbReference type="ARBA" id="ARBA00036813"/>
    </source>
</evidence>
<evidence type="ECO:0000256" key="3">
    <source>
        <dbReference type="ARBA" id="ARBA00022741"/>
    </source>
</evidence>
<name>A0AAN7ZGM1_9COLE</name>
<keyword evidence="3" id="KW-0547">Nucleotide-binding</keyword>
<keyword evidence="2" id="KW-0436">Ligase</keyword>
<dbReference type="SUPFAM" id="SSF56801">
    <property type="entry name" value="Acetyl-CoA synthetase-like"/>
    <property type="match status" value="1"/>
</dbReference>
<dbReference type="Gene3D" id="3.40.50.12780">
    <property type="entry name" value="N-terminal domain of ligase-like"/>
    <property type="match status" value="1"/>
</dbReference>
<dbReference type="EC" id="6.2.1.3" evidence="6"/>
<comment type="similarity">
    <text evidence="1">Belongs to the ATP-dependent AMP-binding enzyme family.</text>
</comment>
<dbReference type="GO" id="GO:0005524">
    <property type="term" value="F:ATP binding"/>
    <property type="evidence" value="ECO:0007669"/>
    <property type="project" value="UniProtKB-KW"/>
</dbReference>
<protein>
    <recommendedName>
        <fullName evidence="6">long-chain-fatty-acid--CoA ligase</fullName>
        <ecNumber evidence="6">6.2.1.3</ecNumber>
    </recommendedName>
</protein>
<dbReference type="GO" id="GO:0005811">
    <property type="term" value="C:lipid droplet"/>
    <property type="evidence" value="ECO:0007669"/>
    <property type="project" value="TreeGrafter"/>
</dbReference>
<evidence type="ECO:0000256" key="2">
    <source>
        <dbReference type="ARBA" id="ARBA00022598"/>
    </source>
</evidence>
<gene>
    <name evidence="9" type="ORF">RI129_004204</name>
</gene>
<reference evidence="9 10" key="1">
    <citation type="journal article" date="2024" name="Insects">
        <title>An Improved Chromosome-Level Genome Assembly of the Firefly Pyrocoelia pectoralis.</title>
        <authorList>
            <person name="Fu X."/>
            <person name="Meyer-Rochow V.B."/>
            <person name="Ballantyne L."/>
            <person name="Zhu X."/>
        </authorList>
    </citation>
    <scope>NUCLEOTIDE SEQUENCE [LARGE SCALE GENOMIC DNA]</scope>
    <source>
        <strain evidence="9">XCY_ONT2</strain>
    </source>
</reference>
<accession>A0AAN7ZGM1</accession>
<dbReference type="PANTHER" id="PTHR43272">
    <property type="entry name" value="LONG-CHAIN-FATTY-ACID--COA LIGASE"/>
    <property type="match status" value="1"/>
</dbReference>
<comment type="caution">
    <text evidence="9">The sequence shown here is derived from an EMBL/GenBank/DDBJ whole genome shotgun (WGS) entry which is preliminary data.</text>
</comment>
<evidence type="ECO:0000256" key="5">
    <source>
        <dbReference type="ARBA" id="ARBA00022840"/>
    </source>
</evidence>
<organism evidence="9 10">
    <name type="scientific">Pyrocoelia pectoralis</name>
    <dbReference type="NCBI Taxonomy" id="417401"/>
    <lineage>
        <taxon>Eukaryota</taxon>
        <taxon>Metazoa</taxon>
        <taxon>Ecdysozoa</taxon>
        <taxon>Arthropoda</taxon>
        <taxon>Hexapoda</taxon>
        <taxon>Insecta</taxon>
        <taxon>Pterygota</taxon>
        <taxon>Neoptera</taxon>
        <taxon>Endopterygota</taxon>
        <taxon>Coleoptera</taxon>
        <taxon>Polyphaga</taxon>
        <taxon>Elateriformia</taxon>
        <taxon>Elateroidea</taxon>
        <taxon>Lampyridae</taxon>
        <taxon>Lampyrinae</taxon>
        <taxon>Pyrocoelia</taxon>
    </lineage>
</organism>
<evidence type="ECO:0000256" key="1">
    <source>
        <dbReference type="ARBA" id="ARBA00006432"/>
    </source>
</evidence>
<evidence type="ECO:0000259" key="8">
    <source>
        <dbReference type="Pfam" id="PF00501"/>
    </source>
</evidence>
<evidence type="ECO:0000256" key="4">
    <source>
        <dbReference type="ARBA" id="ARBA00022832"/>
    </source>
</evidence>
<comment type="catalytic activity">
    <reaction evidence="7">
        <text>a long-chain fatty acid + ATP + CoA = a long-chain fatty acyl-CoA + AMP + diphosphate</text>
        <dbReference type="Rhea" id="RHEA:15421"/>
        <dbReference type="ChEBI" id="CHEBI:30616"/>
        <dbReference type="ChEBI" id="CHEBI:33019"/>
        <dbReference type="ChEBI" id="CHEBI:57287"/>
        <dbReference type="ChEBI" id="CHEBI:57560"/>
        <dbReference type="ChEBI" id="CHEBI:83139"/>
        <dbReference type="ChEBI" id="CHEBI:456215"/>
        <dbReference type="EC" id="6.2.1.3"/>
    </reaction>
</comment>
<keyword evidence="4" id="KW-0443">Lipid metabolism</keyword>
<dbReference type="AlphaFoldDB" id="A0AAN7ZGM1"/>
<dbReference type="GO" id="GO:0035336">
    <property type="term" value="P:long-chain fatty-acyl-CoA metabolic process"/>
    <property type="evidence" value="ECO:0007669"/>
    <property type="project" value="TreeGrafter"/>
</dbReference>
<dbReference type="InterPro" id="IPR042099">
    <property type="entry name" value="ANL_N_sf"/>
</dbReference>